<dbReference type="Proteomes" id="UP000075809">
    <property type="component" value="Unassembled WGS sequence"/>
</dbReference>
<dbReference type="EMBL" id="KQ982151">
    <property type="protein sequence ID" value="KYQ59574.1"/>
    <property type="molecule type" value="Genomic_DNA"/>
</dbReference>
<name>A0A151XGP6_9HYME</name>
<protein>
    <submittedName>
        <fullName evidence="1">Uncharacterized protein</fullName>
    </submittedName>
</protein>
<evidence type="ECO:0000313" key="2">
    <source>
        <dbReference type="Proteomes" id="UP000075809"/>
    </source>
</evidence>
<gene>
    <name evidence="1" type="ORF">ALC60_01400</name>
</gene>
<proteinExistence type="predicted"/>
<keyword evidence="2" id="KW-1185">Reference proteome</keyword>
<sequence>MLSSCDVTGLVKNALPLCVRSVPFIYKSISRSRYRCRRAEMQSESAFVWSEIQSATLFHRAIVTLQLLELTSRGFAVRLFSEYLVSYVSFREIFVPRISYIVFSARHVQQIYACVTSSQSLF</sequence>
<dbReference type="AlphaFoldDB" id="A0A151XGP6"/>
<reference evidence="1 2" key="1">
    <citation type="submission" date="2015-09" db="EMBL/GenBank/DDBJ databases">
        <title>Trachymyrmex zeteki WGS genome.</title>
        <authorList>
            <person name="Nygaard S."/>
            <person name="Hu H."/>
            <person name="Boomsma J."/>
            <person name="Zhang G."/>
        </authorList>
    </citation>
    <scope>NUCLEOTIDE SEQUENCE [LARGE SCALE GENOMIC DNA]</scope>
    <source>
        <strain evidence="1">Tzet28-1</strain>
        <tissue evidence="1">Whole body</tissue>
    </source>
</reference>
<evidence type="ECO:0000313" key="1">
    <source>
        <dbReference type="EMBL" id="KYQ59574.1"/>
    </source>
</evidence>
<organism evidence="1 2">
    <name type="scientific">Mycetomoellerius zeteki</name>
    <dbReference type="NCBI Taxonomy" id="64791"/>
    <lineage>
        <taxon>Eukaryota</taxon>
        <taxon>Metazoa</taxon>
        <taxon>Ecdysozoa</taxon>
        <taxon>Arthropoda</taxon>
        <taxon>Hexapoda</taxon>
        <taxon>Insecta</taxon>
        <taxon>Pterygota</taxon>
        <taxon>Neoptera</taxon>
        <taxon>Endopterygota</taxon>
        <taxon>Hymenoptera</taxon>
        <taxon>Apocrita</taxon>
        <taxon>Aculeata</taxon>
        <taxon>Formicoidea</taxon>
        <taxon>Formicidae</taxon>
        <taxon>Myrmicinae</taxon>
        <taxon>Mycetomoellerius</taxon>
    </lineage>
</organism>
<accession>A0A151XGP6</accession>